<evidence type="ECO:0000256" key="5">
    <source>
        <dbReference type="ARBA" id="ARBA00022475"/>
    </source>
</evidence>
<feature type="domain" description="Flagellar motor switch protein FliN-like C-terminal" evidence="12">
    <location>
        <begin position="242"/>
        <end position="307"/>
    </location>
</feature>
<evidence type="ECO:0000256" key="3">
    <source>
        <dbReference type="ARBA" id="ARBA00011049"/>
    </source>
</evidence>
<dbReference type="Gene3D" id="2.30.330.10">
    <property type="entry name" value="SpoA-like"/>
    <property type="match status" value="1"/>
</dbReference>
<dbReference type="EMBL" id="QQWO01000004">
    <property type="protein sequence ID" value="RSV05624.1"/>
    <property type="molecule type" value="Genomic_DNA"/>
</dbReference>
<protein>
    <recommendedName>
        <fullName evidence="4">Flagellar motor switch protein FliM</fullName>
    </recommendedName>
</protein>
<dbReference type="Proteomes" id="UP000185161">
    <property type="component" value="Chromosome"/>
</dbReference>
<evidence type="ECO:0000259" key="12">
    <source>
        <dbReference type="Pfam" id="PF01052"/>
    </source>
</evidence>
<evidence type="ECO:0000313" key="16">
    <source>
        <dbReference type="Proteomes" id="UP000286681"/>
    </source>
</evidence>
<evidence type="ECO:0000313" key="13">
    <source>
        <dbReference type="EMBL" id="APR51553.1"/>
    </source>
</evidence>
<dbReference type="GO" id="GO:0050918">
    <property type="term" value="P:positive chemotaxis"/>
    <property type="evidence" value="ECO:0007669"/>
    <property type="project" value="TreeGrafter"/>
</dbReference>
<dbReference type="Proteomes" id="UP000286681">
    <property type="component" value="Unassembled WGS sequence"/>
</dbReference>
<proteinExistence type="inferred from homology"/>
<dbReference type="CDD" id="cd17908">
    <property type="entry name" value="FliM"/>
    <property type="match status" value="1"/>
</dbReference>
<comment type="similarity">
    <text evidence="3">Belongs to the FliM family.</text>
</comment>
<gene>
    <name evidence="13" type="ORF">BRX40_03100</name>
    <name evidence="14" type="ORF">CA257_06700</name>
</gene>
<accession>A0A1L6J6H6</accession>
<dbReference type="InterPro" id="IPR001543">
    <property type="entry name" value="FliN-like_C"/>
</dbReference>
<evidence type="ECO:0000256" key="6">
    <source>
        <dbReference type="ARBA" id="ARBA00022500"/>
    </source>
</evidence>
<evidence type="ECO:0000256" key="1">
    <source>
        <dbReference type="ARBA" id="ARBA00004117"/>
    </source>
</evidence>
<keyword evidence="6" id="KW-0145">Chemotaxis</keyword>
<keyword evidence="5" id="KW-1003">Cell membrane</keyword>
<dbReference type="SUPFAM" id="SSF101801">
    <property type="entry name" value="Surface presentation of antigens (SPOA)"/>
    <property type="match status" value="1"/>
</dbReference>
<comment type="subcellular location">
    <subcellularLocation>
        <location evidence="1">Bacterial flagellum basal body</location>
    </subcellularLocation>
    <subcellularLocation>
        <location evidence="2">Cell membrane</location>
        <topology evidence="2">Peripheral membrane protein</topology>
    </subcellularLocation>
</comment>
<feature type="compositionally biased region" description="Basic and acidic residues" evidence="11">
    <location>
        <begin position="10"/>
        <end position="21"/>
    </location>
</feature>
<dbReference type="GO" id="GO:0071978">
    <property type="term" value="P:bacterial-type flagellum-dependent swarming motility"/>
    <property type="evidence" value="ECO:0007669"/>
    <property type="project" value="TreeGrafter"/>
</dbReference>
<evidence type="ECO:0000313" key="14">
    <source>
        <dbReference type="EMBL" id="RSV05624.1"/>
    </source>
</evidence>
<evidence type="ECO:0000256" key="11">
    <source>
        <dbReference type="SAM" id="MobiDB-lite"/>
    </source>
</evidence>
<reference evidence="15" key="2">
    <citation type="submission" date="2016-12" db="EMBL/GenBank/DDBJ databases">
        <title>Whole genome sequencing of Sphingomonas sp. ABOJV.</title>
        <authorList>
            <person name="Conlan S."/>
            <person name="Thomas P.J."/>
            <person name="Mullikin J."/>
            <person name="Palmore T.N."/>
            <person name="Frank K.M."/>
            <person name="Segre J.A."/>
        </authorList>
    </citation>
    <scope>NUCLEOTIDE SEQUENCE [LARGE SCALE GENOMIC DNA]</scope>
    <source>
        <strain evidence="15">ABOJV</strain>
    </source>
</reference>
<sequence>MVNSPSDMTAPERRERPRTGAEHAPALGTASLNPFGDLHSVQHLSARLAKSLKGSFEPLVGEGARCWAEPLSVQRFGDYRAERPQTLTAWLPVAMTPGRGRALIVIDGKLGFEMLDRFFGGEGEAPQPMPAEFTGSAETLLTRLSDTLAQQLAPAWELLAKIDFAPAQTFAPLSVVPEIDAGEAMVVTRLGIATGEAKPQWIDILYPVAALKPYTPSLTAKVIGGEPEPEPEWRNGLTRAAMALRLPVRSVLAEPLVPLSKLMALKPGDVIPISFGPDVPVMVNRQQIGAGTVGTANGQAAIRLTRFESFSLEDAR</sequence>
<dbReference type="InterPro" id="IPR028976">
    <property type="entry name" value="CheC-like_sf"/>
</dbReference>
<keyword evidence="8" id="KW-0472">Membrane</keyword>
<reference evidence="14 16" key="3">
    <citation type="submission" date="2018-07" db="EMBL/GenBank/DDBJ databases">
        <title>Genomic and Epidemiologic Investigation of an Indolent Hospital Outbreak.</title>
        <authorList>
            <person name="Johnson R.C."/>
            <person name="Deming C."/>
            <person name="Conlan S."/>
            <person name="Zellmer C.J."/>
            <person name="Michelin A.V."/>
            <person name="Lee-Lin S."/>
            <person name="Thomas P.J."/>
            <person name="Park M."/>
            <person name="Weingarten R.A."/>
            <person name="Less J."/>
            <person name="Dekker J.P."/>
            <person name="Frank K.M."/>
            <person name="Musser K.A."/>
            <person name="Mcquiston J.R."/>
            <person name="Henderson D.K."/>
            <person name="Lau A.F."/>
            <person name="Palmore T.N."/>
            <person name="Segre J.A."/>
        </authorList>
    </citation>
    <scope>NUCLEOTIDE SEQUENCE [LARGE SCALE GENOMIC DNA]</scope>
    <source>
        <strain evidence="14 16">SK-NIH.Env10_0317</strain>
    </source>
</reference>
<dbReference type="OrthoDB" id="7421075at2"/>
<evidence type="ECO:0000313" key="15">
    <source>
        <dbReference type="Proteomes" id="UP000185161"/>
    </source>
</evidence>
<evidence type="ECO:0000256" key="4">
    <source>
        <dbReference type="ARBA" id="ARBA00021898"/>
    </source>
</evidence>
<keyword evidence="9" id="KW-0975">Bacterial flagellum</keyword>
<reference evidence="13" key="1">
    <citation type="submission" date="2016-12" db="EMBL/GenBank/DDBJ databases">
        <title>Whole genome sequencing of Sphingomonas koreensis.</title>
        <authorList>
            <person name="Conlan S."/>
            <person name="Thomas P.J."/>
            <person name="Mullikin J."/>
            <person name="Palmore T.N."/>
            <person name="Frank K.M."/>
            <person name="Segre J.A."/>
        </authorList>
    </citation>
    <scope>NUCLEOTIDE SEQUENCE</scope>
    <source>
        <strain evidence="13">ABOJV</strain>
    </source>
</reference>
<evidence type="ECO:0000256" key="10">
    <source>
        <dbReference type="ARBA" id="ARBA00025044"/>
    </source>
</evidence>
<dbReference type="Pfam" id="PF02154">
    <property type="entry name" value="FliM"/>
    <property type="match status" value="1"/>
</dbReference>
<feature type="region of interest" description="Disordered" evidence="11">
    <location>
        <begin position="1"/>
        <end position="24"/>
    </location>
</feature>
<dbReference type="KEGG" id="skr:BRX40_03100"/>
<dbReference type="GO" id="GO:0009425">
    <property type="term" value="C:bacterial-type flagellum basal body"/>
    <property type="evidence" value="ECO:0007669"/>
    <property type="project" value="UniProtKB-SubCell"/>
</dbReference>
<dbReference type="PANTHER" id="PTHR30034">
    <property type="entry name" value="FLAGELLAR MOTOR SWITCH PROTEIN FLIM"/>
    <property type="match status" value="1"/>
</dbReference>
<dbReference type="GO" id="GO:0003774">
    <property type="term" value="F:cytoskeletal motor activity"/>
    <property type="evidence" value="ECO:0007669"/>
    <property type="project" value="InterPro"/>
</dbReference>
<keyword evidence="7" id="KW-0283">Flagellar rotation</keyword>
<keyword evidence="13" id="KW-0282">Flagellum</keyword>
<organism evidence="13 15">
    <name type="scientific">Sphingomonas koreensis</name>
    <dbReference type="NCBI Taxonomy" id="93064"/>
    <lineage>
        <taxon>Bacteria</taxon>
        <taxon>Pseudomonadati</taxon>
        <taxon>Pseudomonadota</taxon>
        <taxon>Alphaproteobacteria</taxon>
        <taxon>Sphingomonadales</taxon>
        <taxon>Sphingomonadaceae</taxon>
        <taxon>Sphingomonas</taxon>
    </lineage>
</organism>
<keyword evidence="13" id="KW-0969">Cilium</keyword>
<name>A0A1L6J6H6_9SPHN</name>
<keyword evidence="15" id="KW-1185">Reference proteome</keyword>
<evidence type="ECO:0000256" key="2">
    <source>
        <dbReference type="ARBA" id="ARBA00004202"/>
    </source>
</evidence>
<dbReference type="Gene3D" id="3.40.1550.10">
    <property type="entry name" value="CheC-like"/>
    <property type="match status" value="1"/>
</dbReference>
<dbReference type="Pfam" id="PF01052">
    <property type="entry name" value="FliMN_C"/>
    <property type="match status" value="1"/>
</dbReference>
<keyword evidence="13" id="KW-0966">Cell projection</keyword>
<dbReference type="PANTHER" id="PTHR30034:SF6">
    <property type="entry name" value="YOP PROTEINS TRANSLOCATION PROTEIN Q"/>
    <property type="match status" value="1"/>
</dbReference>
<evidence type="ECO:0000256" key="8">
    <source>
        <dbReference type="ARBA" id="ARBA00023136"/>
    </source>
</evidence>
<evidence type="ECO:0000256" key="7">
    <source>
        <dbReference type="ARBA" id="ARBA00022779"/>
    </source>
</evidence>
<dbReference type="InterPro" id="IPR001689">
    <property type="entry name" value="Flag_FliM"/>
</dbReference>
<comment type="function">
    <text evidence="10">FliM is one of three proteins (FliG, FliN, FliM) that forms the rotor-mounted switch complex (C ring), located at the base of the basal body. This complex interacts with the CheY and CheZ chemotaxis proteins, in addition to contacting components of the motor that determine the direction of flagellar rotation.</text>
</comment>
<dbReference type="InterPro" id="IPR036429">
    <property type="entry name" value="SpoA-like_sf"/>
</dbReference>
<dbReference type="EMBL" id="CP018820">
    <property type="protein sequence ID" value="APR51553.1"/>
    <property type="molecule type" value="Genomic_DNA"/>
</dbReference>
<evidence type="ECO:0000256" key="9">
    <source>
        <dbReference type="ARBA" id="ARBA00023143"/>
    </source>
</evidence>
<dbReference type="AlphaFoldDB" id="A0A1L6J6H6"/>
<dbReference type="STRING" id="93064.BRX40_03100"/>
<dbReference type="GO" id="GO:0005886">
    <property type="term" value="C:plasma membrane"/>
    <property type="evidence" value="ECO:0007669"/>
    <property type="project" value="UniProtKB-SubCell"/>
</dbReference>